<dbReference type="CDD" id="cd07361">
    <property type="entry name" value="MEMO_like"/>
    <property type="match status" value="1"/>
</dbReference>
<dbReference type="NCBIfam" id="TIGR04335">
    <property type="entry name" value="AmmeMemoSam_A"/>
    <property type="match status" value="1"/>
</dbReference>
<sequence length="1044" mass="114205">MNGGAMATKWYSREPDGRLLCELCPRACRLKDGDRGFCFVRKNVGGQMVLETYGKSTGFCVDPIEKKPLNHFLPGSAVLSFGTAGCNLGCKFCQNWDISKSREVTRLSDRAMPDEIAAAAAGAGCRSVAFTYNDPVIWAEYAIDTAHACRRAGLKSVAVTAGYITDRARGDFYAAMDAANIDLKSFDETFYFKLTGSHLAPVLDTIRYACNETDCWVELTNLVIPDANDSPDEIRRMAQWLYDNVGPNVPLHFTAFHPDFRMTDRPPTPPATLQMAYDVARDCGLNYVYVGNVHDVQRQSTYCHHCGQLLIERDWHQIGRYQLTGSACSQCGTVVPGVFEEGPGRWGARRQRIHIPQIPTVTPEHETDEPAGLRSGVNERISIKQADVLTSLTDQQQTTIHRVASRMVQLAACGGDPGTATEHLGDLADLPIHGVFVTVKRGQTLRGCCGRQGSLTTLGESLADSASRTSRDPRLTRLSPSELPYLELSVSLLGPVRPVEAVGAEREDLVKVGEHGLRIQCGGQGGLLLPQVATEQGWNARQFLDAVCRKAGLPAGAWLNDNTELSLFDGVHFGERLAMDPTVRSRPVSRLGEQELTACRRWVHGNLVAMQLGATPMYYAVEFSDLEVSGLIVSATHPEKGSQQWFQLGVQETWPLQSSLYRMTEQVATWLGREASAEQCVVELAVLADCVHHGLADDSDLSEAEKEGRAVIITDGICWSVCYQQDGDARAVVRSAKTMERFGQSPQLYSMRCECTAETIRASIGPRAQAQVAARPPAVAGQFYPADDSSREALVQELLSDLPDCERRKVFAAMVPHAGLQYSGRVAAEVWRRLEIPQRVLIIGPKHTRDGVDWAVAPHDRWMLSAATSIDGDVATATELAGCLPAMELDSNAHRREHGIEVQLPWMVRFCPQARLTAIAMQGGSLDQLRAAAEALASWLQSQQDPPLLVVSSDMNHFAADAENRRRDRMALDALATGDGERLLRVCQQEDISMCGRLPAALTLMTMNALGIQPVAEEIAYATSADAGGDRTRVVGYAGVIWAP</sequence>
<dbReference type="Pfam" id="PF01875">
    <property type="entry name" value="Memo"/>
    <property type="match status" value="1"/>
</dbReference>
<name>A0A5M6DGW3_9BACT</name>
<dbReference type="SUPFAM" id="SSF143447">
    <property type="entry name" value="AMMECR1-like"/>
    <property type="match status" value="1"/>
</dbReference>
<dbReference type="InterPro" id="IPR027485">
    <property type="entry name" value="AMMECR1_N"/>
</dbReference>
<dbReference type="InterPro" id="IPR034457">
    <property type="entry name" value="Organic_radical-activating"/>
</dbReference>
<dbReference type="GO" id="GO:0046872">
    <property type="term" value="F:metal ion binding"/>
    <property type="evidence" value="ECO:0007669"/>
    <property type="project" value="UniProtKB-KW"/>
</dbReference>
<evidence type="ECO:0000256" key="1">
    <source>
        <dbReference type="ARBA" id="ARBA00001966"/>
    </source>
</evidence>
<dbReference type="InterPro" id="IPR002733">
    <property type="entry name" value="AMMECR1_domain"/>
</dbReference>
<evidence type="ECO:0000313" key="9">
    <source>
        <dbReference type="EMBL" id="KAA5544485.1"/>
    </source>
</evidence>
<dbReference type="SFLD" id="SFLDG01101">
    <property type="entry name" value="Uncharacterised_Radical_SAM_Su"/>
    <property type="match status" value="1"/>
</dbReference>
<evidence type="ECO:0000256" key="4">
    <source>
        <dbReference type="ARBA" id="ARBA00022723"/>
    </source>
</evidence>
<keyword evidence="4" id="KW-0479">Metal-binding</keyword>
<dbReference type="EMBL" id="VWOX01000004">
    <property type="protein sequence ID" value="KAA5544485.1"/>
    <property type="molecule type" value="Genomic_DNA"/>
</dbReference>
<accession>A0A5M6DGW3</accession>
<keyword evidence="10" id="KW-1185">Reference proteome</keyword>
<dbReference type="Gene3D" id="3.40.830.10">
    <property type="entry name" value="LigB-like"/>
    <property type="match status" value="1"/>
</dbReference>
<dbReference type="PANTHER" id="PTHR30352:SF5">
    <property type="entry name" value="PYRUVATE FORMATE-LYASE 1-ACTIVATING ENZYME"/>
    <property type="match status" value="1"/>
</dbReference>
<dbReference type="GO" id="GO:0051539">
    <property type="term" value="F:4 iron, 4 sulfur cluster binding"/>
    <property type="evidence" value="ECO:0007669"/>
    <property type="project" value="UniProtKB-KW"/>
</dbReference>
<comment type="caution">
    <text evidence="9">The sequence shown here is derived from an EMBL/GenBank/DDBJ whole genome shotgun (WGS) entry which is preliminary data.</text>
</comment>
<dbReference type="InterPro" id="IPR027623">
    <property type="entry name" value="AmmeMemoSam_A"/>
</dbReference>
<dbReference type="AlphaFoldDB" id="A0A5M6DGW3"/>
<dbReference type="GO" id="GO:0003824">
    <property type="term" value="F:catalytic activity"/>
    <property type="evidence" value="ECO:0007669"/>
    <property type="project" value="InterPro"/>
</dbReference>
<dbReference type="NCBIfam" id="TIGR04337">
    <property type="entry name" value="AmmeMemoSam_rS"/>
    <property type="match status" value="1"/>
</dbReference>
<organism evidence="9 10">
    <name type="scientific">Roseiconus nitratireducens</name>
    <dbReference type="NCBI Taxonomy" id="2605748"/>
    <lineage>
        <taxon>Bacteria</taxon>
        <taxon>Pseudomonadati</taxon>
        <taxon>Planctomycetota</taxon>
        <taxon>Planctomycetia</taxon>
        <taxon>Pirellulales</taxon>
        <taxon>Pirellulaceae</taxon>
        <taxon>Roseiconus</taxon>
    </lineage>
</organism>
<dbReference type="SUPFAM" id="SSF53213">
    <property type="entry name" value="LigB-like"/>
    <property type="match status" value="1"/>
</dbReference>
<evidence type="ECO:0000256" key="3">
    <source>
        <dbReference type="ARBA" id="ARBA00022691"/>
    </source>
</evidence>
<dbReference type="NCBIfam" id="TIGR04336">
    <property type="entry name" value="AmmeMemoSam_B"/>
    <property type="match status" value="1"/>
</dbReference>
<dbReference type="PROSITE" id="PS51918">
    <property type="entry name" value="RADICAL_SAM"/>
    <property type="match status" value="1"/>
</dbReference>
<dbReference type="Pfam" id="PF01871">
    <property type="entry name" value="AMMECR1"/>
    <property type="match status" value="1"/>
</dbReference>
<dbReference type="CDD" id="cd01335">
    <property type="entry name" value="Radical_SAM"/>
    <property type="match status" value="1"/>
</dbReference>
<dbReference type="Proteomes" id="UP000324479">
    <property type="component" value="Unassembled WGS sequence"/>
</dbReference>
<evidence type="ECO:0000259" key="8">
    <source>
        <dbReference type="PROSITE" id="PS51918"/>
    </source>
</evidence>
<dbReference type="SUPFAM" id="SSF102114">
    <property type="entry name" value="Radical SAM enzymes"/>
    <property type="match status" value="1"/>
</dbReference>
<dbReference type="Gene3D" id="3.20.20.70">
    <property type="entry name" value="Aldolase class I"/>
    <property type="match status" value="1"/>
</dbReference>
<dbReference type="InterPro" id="IPR007197">
    <property type="entry name" value="rSAM"/>
</dbReference>
<gene>
    <name evidence="9" type="primary">amrS</name>
    <name evidence="9" type="ORF">FYK55_09145</name>
</gene>
<dbReference type="PROSITE" id="PS51112">
    <property type="entry name" value="AMMECR1"/>
    <property type="match status" value="1"/>
</dbReference>
<evidence type="ECO:0000256" key="5">
    <source>
        <dbReference type="ARBA" id="ARBA00023004"/>
    </source>
</evidence>
<dbReference type="SFLD" id="SFLDS00029">
    <property type="entry name" value="Radical_SAM"/>
    <property type="match status" value="1"/>
</dbReference>
<proteinExistence type="predicted"/>
<evidence type="ECO:0000256" key="6">
    <source>
        <dbReference type="ARBA" id="ARBA00023014"/>
    </source>
</evidence>
<evidence type="ECO:0000259" key="7">
    <source>
        <dbReference type="PROSITE" id="PS51112"/>
    </source>
</evidence>
<feature type="domain" description="Radical SAM core" evidence="8">
    <location>
        <begin position="71"/>
        <end position="286"/>
    </location>
</feature>
<keyword evidence="3" id="KW-0949">S-adenosyl-L-methionine</keyword>
<dbReference type="Gene3D" id="3.30.700.20">
    <property type="entry name" value="Hypothetical protein ph0010, domain 1"/>
    <property type="match status" value="1"/>
</dbReference>
<dbReference type="InterPro" id="IPR036071">
    <property type="entry name" value="AMMECR1_dom_sf"/>
</dbReference>
<evidence type="ECO:0000313" key="10">
    <source>
        <dbReference type="Proteomes" id="UP000324479"/>
    </source>
</evidence>
<protein>
    <submittedName>
        <fullName evidence="9">AmmeMemoRadiSam system radical SAM enzyme</fullName>
    </submittedName>
</protein>
<dbReference type="Gene3D" id="3.30.1490.150">
    <property type="entry name" value="Hypothetical protein ph0010, domain 2"/>
    <property type="match status" value="1"/>
</dbReference>
<evidence type="ECO:0000256" key="2">
    <source>
        <dbReference type="ARBA" id="ARBA00022485"/>
    </source>
</evidence>
<dbReference type="Pfam" id="PF04055">
    <property type="entry name" value="Radical_SAM"/>
    <property type="match status" value="1"/>
</dbReference>
<dbReference type="InterPro" id="IPR002737">
    <property type="entry name" value="MEMO1_fam"/>
</dbReference>
<dbReference type="PANTHER" id="PTHR30352">
    <property type="entry name" value="PYRUVATE FORMATE-LYASE-ACTIVATING ENZYME"/>
    <property type="match status" value="1"/>
</dbReference>
<reference evidence="9 10" key="1">
    <citation type="submission" date="2019-08" db="EMBL/GenBank/DDBJ databases">
        <authorList>
            <person name="Dhanesh K."/>
            <person name="Kumar G."/>
            <person name="Sasikala C."/>
            <person name="Venkata Ramana C."/>
        </authorList>
    </citation>
    <scope>NUCLEOTIDE SEQUENCE [LARGE SCALE GENOMIC DNA]</scope>
    <source>
        <strain evidence="9 10">JC645</strain>
    </source>
</reference>
<dbReference type="InterPro" id="IPR027596">
    <property type="entry name" value="AmmeMemoSam_rS"/>
</dbReference>
<keyword evidence="5" id="KW-0408">Iron</keyword>
<keyword evidence="2" id="KW-0004">4Fe-4S</keyword>
<comment type="cofactor">
    <cofactor evidence="1">
        <name>[4Fe-4S] cluster</name>
        <dbReference type="ChEBI" id="CHEBI:49883"/>
    </cofactor>
</comment>
<dbReference type="InterPro" id="IPR013785">
    <property type="entry name" value="Aldolase_TIM"/>
</dbReference>
<keyword evidence="6" id="KW-0411">Iron-sulfur</keyword>
<feature type="domain" description="AMMECR1" evidence="7">
    <location>
        <begin position="392"/>
        <end position="584"/>
    </location>
</feature>
<dbReference type="InterPro" id="IPR058240">
    <property type="entry name" value="rSAM_sf"/>
</dbReference>